<feature type="transmembrane region" description="Helical" evidence="1">
    <location>
        <begin position="62"/>
        <end position="81"/>
    </location>
</feature>
<feature type="transmembrane region" description="Helical" evidence="1">
    <location>
        <begin position="203"/>
        <end position="225"/>
    </location>
</feature>
<organism evidence="2 3">
    <name type="scientific">Mycolicibacterium fluoranthenivorans</name>
    <dbReference type="NCBI Taxonomy" id="258505"/>
    <lineage>
        <taxon>Bacteria</taxon>
        <taxon>Bacillati</taxon>
        <taxon>Actinomycetota</taxon>
        <taxon>Actinomycetes</taxon>
        <taxon>Mycobacteriales</taxon>
        <taxon>Mycobacteriaceae</taxon>
        <taxon>Mycolicibacterium</taxon>
    </lineage>
</organism>
<reference evidence="2 3" key="1">
    <citation type="submission" date="2020-07" db="EMBL/GenBank/DDBJ databases">
        <title>Draft genome sequence of four isobutane-metabolizing strains capable of cometabolically degrading diverse ether contaminants.</title>
        <authorList>
            <person name="Chen W."/>
            <person name="Faulkner N."/>
            <person name="Smith C."/>
            <person name="Hyman M."/>
        </authorList>
    </citation>
    <scope>NUCLEOTIDE SEQUENCE [LARGE SCALE GENOMIC DNA]</scope>
    <source>
        <strain evidence="2 3">2A</strain>
    </source>
</reference>
<feature type="transmembrane region" description="Helical" evidence="1">
    <location>
        <begin position="276"/>
        <end position="299"/>
    </location>
</feature>
<protein>
    <recommendedName>
        <fullName evidence="4">Membrane protein involved in the export of O-antigen and teichoic acid</fullName>
    </recommendedName>
</protein>
<feature type="transmembrane region" description="Helical" evidence="1">
    <location>
        <begin position="93"/>
        <end position="112"/>
    </location>
</feature>
<keyword evidence="1" id="KW-0472">Membrane</keyword>
<evidence type="ECO:0000313" key="2">
    <source>
        <dbReference type="EMBL" id="QNJ93801.1"/>
    </source>
</evidence>
<evidence type="ECO:0008006" key="4">
    <source>
        <dbReference type="Google" id="ProtNLM"/>
    </source>
</evidence>
<evidence type="ECO:0000256" key="1">
    <source>
        <dbReference type="SAM" id="Phobius"/>
    </source>
</evidence>
<name>A0A7G8PHI5_9MYCO</name>
<feature type="transmembrane region" description="Helical" evidence="1">
    <location>
        <begin position="12"/>
        <end position="30"/>
    </location>
</feature>
<dbReference type="Proteomes" id="UP000515498">
    <property type="component" value="Chromosome"/>
</dbReference>
<dbReference type="EMBL" id="CP059894">
    <property type="protein sequence ID" value="QNJ93801.1"/>
    <property type="molecule type" value="Genomic_DNA"/>
</dbReference>
<feature type="transmembrane region" description="Helical" evidence="1">
    <location>
        <begin position="237"/>
        <end position="255"/>
    </location>
</feature>
<keyword evidence="1" id="KW-1133">Transmembrane helix</keyword>
<feature type="transmembrane region" description="Helical" evidence="1">
    <location>
        <begin position="311"/>
        <end position="333"/>
    </location>
</feature>
<feature type="transmembrane region" description="Helical" evidence="1">
    <location>
        <begin position="340"/>
        <end position="359"/>
    </location>
</feature>
<accession>A0A7G8PHI5</accession>
<feature type="transmembrane region" description="Helical" evidence="1">
    <location>
        <begin position="124"/>
        <end position="148"/>
    </location>
</feature>
<dbReference type="KEGG" id="mflu:HZU40_05650"/>
<feature type="transmembrane region" description="Helical" evidence="1">
    <location>
        <begin position="365"/>
        <end position="384"/>
    </location>
</feature>
<gene>
    <name evidence="2" type="ORF">HZU40_05650</name>
</gene>
<feature type="transmembrane region" description="Helical" evidence="1">
    <location>
        <begin position="154"/>
        <end position="172"/>
    </location>
</feature>
<keyword evidence="1" id="KW-0812">Transmembrane</keyword>
<dbReference type="RefSeq" id="WP_187097813.1">
    <property type="nucleotide sequence ID" value="NZ_CP059894.1"/>
</dbReference>
<evidence type="ECO:0000313" key="3">
    <source>
        <dbReference type="Proteomes" id="UP000515498"/>
    </source>
</evidence>
<proteinExistence type="predicted"/>
<sequence>MRYLDADAAASFLLVFNVTTVAAICFRWGLDDVIVRRVAAELHSETSRRSVSYLMKLAHRRVAIWTVVAGVGVAIIAVTKAAPPASEANAQELFNAVAISALIALTSCAGRVHQGQARTDFAAFILNILVPGLLLLGLIAMVAFHLPVSSLRLQLVYAGVALLTYVGIVWAIPVTRPHRARSPEERQSESARAKLDRRAANKLGGVVLSQQALNWAALLVVPIAYGDELFTSFMVTYKLSLLISLIMLAINFTFASRLAAHYAKAEFHELQRLTKLMVVSVAASSALAAAAVFFTRGFVSSFADVDSSDTMLALLVGAQALFAISAVYALVLTMCHDEAFLLKTQGAVVGAGVILFSALSLIASLDVACAAFPVTYLLLALVLGRRAHTVTKG</sequence>
<dbReference type="AlphaFoldDB" id="A0A7G8PHI5"/>